<evidence type="ECO:0000313" key="1">
    <source>
        <dbReference type="EMBL" id="MDB7082791.1"/>
    </source>
</evidence>
<organism evidence="1 2">
    <name type="scientific">Thomasclavelia ramosa</name>
    <dbReference type="NCBI Taxonomy" id="1547"/>
    <lineage>
        <taxon>Bacteria</taxon>
        <taxon>Bacillati</taxon>
        <taxon>Bacillota</taxon>
        <taxon>Erysipelotrichia</taxon>
        <taxon>Erysipelotrichales</taxon>
        <taxon>Coprobacillaceae</taxon>
        <taxon>Thomasclavelia</taxon>
    </lineage>
</organism>
<accession>A0AB35II29</accession>
<gene>
    <name evidence="1" type="ORF">PM738_03180</name>
</gene>
<protein>
    <submittedName>
        <fullName evidence="1">Uncharacterized protein</fullName>
    </submittedName>
</protein>
<comment type="caution">
    <text evidence="1">The sequence shown here is derived from an EMBL/GenBank/DDBJ whole genome shotgun (WGS) entry which is preliminary data.</text>
</comment>
<evidence type="ECO:0000313" key="2">
    <source>
        <dbReference type="Proteomes" id="UP001211987"/>
    </source>
</evidence>
<dbReference type="RefSeq" id="WP_009301158.1">
    <property type="nucleotide sequence ID" value="NZ_JADMSW010000003.1"/>
</dbReference>
<proteinExistence type="predicted"/>
<sequence length="96" mass="11343">MSDYLKYLQEKRAEVLKKIKPICEAFGIEDYDYIVSDKGQTEILRIGTTKIGCSWNSIDAVVQELVGYLFVFYFRERALGHFKTQVFNEIKCYWLK</sequence>
<name>A0AB35II29_9FIRM</name>
<dbReference type="EMBL" id="JAQLKE010000003">
    <property type="protein sequence ID" value="MDB7082791.1"/>
    <property type="molecule type" value="Genomic_DNA"/>
</dbReference>
<dbReference type="AlphaFoldDB" id="A0AB35II29"/>
<reference evidence="1" key="1">
    <citation type="submission" date="2023-01" db="EMBL/GenBank/DDBJ databases">
        <title>Human gut microbiome strain richness.</title>
        <authorList>
            <person name="Chen-Liaw A."/>
        </authorList>
    </citation>
    <scope>NUCLEOTIDE SEQUENCE</scope>
    <source>
        <strain evidence="1">1001217st2_G6_1001217B_191108</strain>
    </source>
</reference>
<dbReference type="Proteomes" id="UP001211987">
    <property type="component" value="Unassembled WGS sequence"/>
</dbReference>